<accession>A0AAE3DB07</accession>
<dbReference type="InterPro" id="IPR027417">
    <property type="entry name" value="P-loop_NTPase"/>
</dbReference>
<dbReference type="EMBL" id="JAJEPS010000001">
    <property type="protein sequence ID" value="MCC2125061.1"/>
    <property type="molecule type" value="Genomic_DNA"/>
</dbReference>
<evidence type="ECO:0008006" key="5">
    <source>
        <dbReference type="Google" id="ProtNLM"/>
    </source>
</evidence>
<keyword evidence="1" id="KW-0175">Coiled coil</keyword>
<dbReference type="Proteomes" id="UP001198220">
    <property type="component" value="Unassembled WGS sequence"/>
</dbReference>
<feature type="region of interest" description="Disordered" evidence="2">
    <location>
        <begin position="245"/>
        <end position="373"/>
    </location>
</feature>
<protein>
    <recommendedName>
        <fullName evidence="5">AAA+ ATPase domain-containing protein</fullName>
    </recommendedName>
</protein>
<evidence type="ECO:0000313" key="4">
    <source>
        <dbReference type="Proteomes" id="UP001198220"/>
    </source>
</evidence>
<evidence type="ECO:0000256" key="1">
    <source>
        <dbReference type="SAM" id="Coils"/>
    </source>
</evidence>
<dbReference type="SUPFAM" id="SSF48452">
    <property type="entry name" value="TPR-like"/>
    <property type="match status" value="1"/>
</dbReference>
<feature type="coiled-coil region" evidence="1">
    <location>
        <begin position="387"/>
        <end position="419"/>
    </location>
</feature>
<dbReference type="SUPFAM" id="SSF52540">
    <property type="entry name" value="P-loop containing nucleoside triphosphate hydrolases"/>
    <property type="match status" value="1"/>
</dbReference>
<dbReference type="RefSeq" id="WP_308458539.1">
    <property type="nucleotide sequence ID" value="NZ_JAJEPS010000001.1"/>
</dbReference>
<feature type="compositionally biased region" description="Acidic residues" evidence="2">
    <location>
        <begin position="281"/>
        <end position="362"/>
    </location>
</feature>
<dbReference type="Gene3D" id="1.25.40.10">
    <property type="entry name" value="Tetratricopeptide repeat domain"/>
    <property type="match status" value="1"/>
</dbReference>
<evidence type="ECO:0000313" key="3">
    <source>
        <dbReference type="EMBL" id="MCC2125061.1"/>
    </source>
</evidence>
<gene>
    <name evidence="3" type="ORF">LKD36_02575</name>
</gene>
<keyword evidence="4" id="KW-1185">Reference proteome</keyword>
<organism evidence="3 4">
    <name type="scientific">Hominiventricola filiformis</name>
    <dbReference type="NCBI Taxonomy" id="2885352"/>
    <lineage>
        <taxon>Bacteria</taxon>
        <taxon>Bacillati</taxon>
        <taxon>Bacillota</taxon>
        <taxon>Clostridia</taxon>
        <taxon>Lachnospirales</taxon>
        <taxon>Lachnospiraceae</taxon>
        <taxon>Hominiventricola</taxon>
    </lineage>
</organism>
<dbReference type="AlphaFoldDB" id="A0AAE3DB07"/>
<evidence type="ECO:0000256" key="2">
    <source>
        <dbReference type="SAM" id="MobiDB-lite"/>
    </source>
</evidence>
<dbReference type="InterPro" id="IPR011990">
    <property type="entry name" value="TPR-like_helical_dom_sf"/>
</dbReference>
<proteinExistence type="predicted"/>
<name>A0AAE3DB07_9FIRM</name>
<reference evidence="3 4" key="1">
    <citation type="submission" date="2021-10" db="EMBL/GenBank/DDBJ databases">
        <title>Anaerobic single-cell dispensing facilitates the cultivation of human gut bacteria.</title>
        <authorList>
            <person name="Afrizal A."/>
        </authorList>
    </citation>
    <scope>NUCLEOTIDE SEQUENCE [LARGE SCALE GENOMIC DNA]</scope>
    <source>
        <strain evidence="3 4">CLA-AA-H276</strain>
    </source>
</reference>
<feature type="compositionally biased region" description="Acidic residues" evidence="2">
    <location>
        <begin position="245"/>
        <end position="274"/>
    </location>
</feature>
<dbReference type="Gene3D" id="3.40.50.300">
    <property type="entry name" value="P-loop containing nucleotide triphosphate hydrolases"/>
    <property type="match status" value="1"/>
</dbReference>
<comment type="caution">
    <text evidence="3">The sequence shown here is derived from an EMBL/GenBank/DDBJ whole genome shotgun (WGS) entry which is preliminary data.</text>
</comment>
<sequence length="765" mass="87182">MDKYEYRLKAEQIEKLAGKKDYETAAKIADTIDWRRVRSLDMLYVVSEVYEAMERYEDCMEILNIAYDRAPVGRMLLYKMTEIATKMHEFKEAINLYREFVKAAPHDQSRYILKYQIYRERGSSLEDQIQTLQEYKTHEYQERWAYELASLYAEAGMTEECVRECDELILWFSEGEYVTKAMELKMQYAPLTAAQQEKYDKAMQPEEEPHDYKKTEVAFHDDKFSTVNLQAELAANLDEILLDGDDGIDIPELPSDDEVKEEEPMEEVKEEEPMEEVKTEESDDIELESLDLDVPEMEEPEEEPEKEPEDIELESLDLDVPEIEEPEEEPEKELEDIELESLDLDIPEIEEPEDIPEIEEPEEKNPLEDNLTEQLTIPDVLAEWDSKRAKTEAMLKANAEKEEARKAKAMQETAELMKLISGESAEIPEDVRKILNEIEEEKQAITPIVTEDDLPQNIEEDDEAGEMIVEEIGNEQPEEVKLSQKEQIPSGSKNTIRDLERSLAVQVTETAVKSGYLTREQARLFTYFATVKGMSKQLSGLLKGAEPSSHNNSSRGNLVITGPHGNGKTTLAIDIVRALQKDGRIEGRKLAKISGSKLNSKDAHEVLGKLKGGALIIESAGGLAEATLMALSLAMEGDTGGLLIILEGTSDEIQKIFRKNKNFASKFDYMVDVPIFSNDELVNFGKAYALENEYVFDEFAMLALYDKIGCKQTLDHDVSVAEVKEIIDQAIEHAEKGGFKSFFAKMTKQNVDEDGNHVLREQDFE</sequence>
<feature type="region of interest" description="Disordered" evidence="2">
    <location>
        <begin position="542"/>
        <end position="561"/>
    </location>
</feature>